<evidence type="ECO:0000256" key="18">
    <source>
        <dbReference type="ARBA" id="ARBA00029893"/>
    </source>
</evidence>
<evidence type="ECO:0000313" key="25">
    <source>
        <dbReference type="EMBL" id="OUN89143.1"/>
    </source>
</evidence>
<dbReference type="AlphaFoldDB" id="A0A1Y3XUA6"/>
<keyword evidence="16" id="KW-0594">Phospholipid biosynthesis</keyword>
<dbReference type="GO" id="GO:0004605">
    <property type="term" value="F:phosphatidate cytidylyltransferase activity"/>
    <property type="evidence" value="ECO:0007669"/>
    <property type="project" value="UniProtKB-EC"/>
</dbReference>
<evidence type="ECO:0000256" key="3">
    <source>
        <dbReference type="ARBA" id="ARBA00005119"/>
    </source>
</evidence>
<feature type="transmembrane region" description="Helical" evidence="24">
    <location>
        <begin position="97"/>
        <end position="115"/>
    </location>
</feature>
<evidence type="ECO:0000256" key="9">
    <source>
        <dbReference type="ARBA" id="ARBA00022516"/>
    </source>
</evidence>
<dbReference type="Pfam" id="PF01148">
    <property type="entry name" value="CTP_transf_1"/>
    <property type="match status" value="1"/>
</dbReference>
<feature type="transmembrane region" description="Helical" evidence="24">
    <location>
        <begin position="150"/>
        <end position="174"/>
    </location>
</feature>
<evidence type="ECO:0000256" key="1">
    <source>
        <dbReference type="ARBA" id="ARBA00001698"/>
    </source>
</evidence>
<feature type="transmembrane region" description="Helical" evidence="24">
    <location>
        <begin position="122"/>
        <end position="144"/>
    </location>
</feature>
<keyword evidence="8" id="KW-1003">Cell membrane</keyword>
<dbReference type="OrthoDB" id="9799199at2"/>
<sequence>MAKGGESTTVTPSEAADRRSFKGLSVRVASAAVYAVLFIGCILAGTIPCALFIALLSGLCAHEFFQMVRRDGKMPNEIIGDIAAVLFPLAALGDSVLLTALIFLFMLSLGLWYVYTPRARIADVAATLMGAVYTGFMLSSIVLLRDALPGWAGAVLTIGVCASLWVSDSFAYLVGKAIGRHKMAPRISPKKTWEGFVGGIVGSIIVWLILFATGLFTFDAFFAVVCGAAVAVLGVIGDLIESRIKRAVGVKDSGHLIPGHGGMLDRCDSLIFGCITAQLLLHIGGVL</sequence>
<comment type="caution">
    <text evidence="25">The sequence shown here is derived from an EMBL/GenBank/DDBJ whole genome shotgun (WGS) entry which is preliminary data.</text>
</comment>
<protein>
    <recommendedName>
        <fullName evidence="7">Phosphatidate cytidylyltransferase</fullName>
        <ecNumber evidence="6">2.7.7.41</ecNumber>
    </recommendedName>
    <alternativeName>
        <fullName evidence="20">CDP-DAG synthase</fullName>
    </alternativeName>
    <alternativeName>
        <fullName evidence="22">CDP-DG synthase</fullName>
    </alternativeName>
    <alternativeName>
        <fullName evidence="18">CDP-diacylglycerol synthase</fullName>
    </alternativeName>
    <alternativeName>
        <fullName evidence="21">CDP-diglyceride pyrophosphorylase</fullName>
    </alternativeName>
    <alternativeName>
        <fullName evidence="23">CDP-diglyceride synthase</fullName>
    </alternativeName>
    <alternativeName>
        <fullName evidence="19">CTP:phosphatidate cytidylyltransferase</fullName>
    </alternativeName>
</protein>
<evidence type="ECO:0000256" key="16">
    <source>
        <dbReference type="ARBA" id="ARBA00023209"/>
    </source>
</evidence>
<evidence type="ECO:0000256" key="10">
    <source>
        <dbReference type="ARBA" id="ARBA00022679"/>
    </source>
</evidence>
<keyword evidence="12 25" id="KW-0548">Nucleotidyltransferase</keyword>
<keyword evidence="10 25" id="KW-0808">Transferase</keyword>
<dbReference type="GO" id="GO:0016024">
    <property type="term" value="P:CDP-diacylglycerol biosynthetic process"/>
    <property type="evidence" value="ECO:0007669"/>
    <property type="project" value="TreeGrafter"/>
</dbReference>
<keyword evidence="9" id="KW-0444">Lipid biosynthesis</keyword>
<evidence type="ECO:0000256" key="21">
    <source>
        <dbReference type="ARBA" id="ARBA00032396"/>
    </source>
</evidence>
<comment type="similarity">
    <text evidence="5">Belongs to the CDS family.</text>
</comment>
<dbReference type="GO" id="GO:0005886">
    <property type="term" value="C:plasma membrane"/>
    <property type="evidence" value="ECO:0007669"/>
    <property type="project" value="UniProtKB-SubCell"/>
</dbReference>
<reference evidence="26" key="1">
    <citation type="submission" date="2017-04" db="EMBL/GenBank/DDBJ databases">
        <title>Function of individual gut microbiota members based on whole genome sequencing of pure cultures obtained from chicken caecum.</title>
        <authorList>
            <person name="Medvecky M."/>
            <person name="Cejkova D."/>
            <person name="Polansky O."/>
            <person name="Karasova D."/>
            <person name="Kubasova T."/>
            <person name="Cizek A."/>
            <person name="Rychlik I."/>
        </authorList>
    </citation>
    <scope>NUCLEOTIDE SEQUENCE [LARGE SCALE GENOMIC DNA]</scope>
    <source>
        <strain evidence="26">An5</strain>
    </source>
</reference>
<evidence type="ECO:0000256" key="13">
    <source>
        <dbReference type="ARBA" id="ARBA00022989"/>
    </source>
</evidence>
<proteinExistence type="inferred from homology"/>
<evidence type="ECO:0000256" key="24">
    <source>
        <dbReference type="SAM" id="Phobius"/>
    </source>
</evidence>
<evidence type="ECO:0000256" key="22">
    <source>
        <dbReference type="ARBA" id="ARBA00032743"/>
    </source>
</evidence>
<dbReference type="PANTHER" id="PTHR46382">
    <property type="entry name" value="PHOSPHATIDATE CYTIDYLYLTRANSFERASE"/>
    <property type="match status" value="1"/>
</dbReference>
<name>A0A1Y3XUA6_9ACTN</name>
<evidence type="ECO:0000256" key="6">
    <source>
        <dbReference type="ARBA" id="ARBA00012487"/>
    </source>
</evidence>
<accession>A0A1Y3XUA6</accession>
<feature type="transmembrane region" description="Helical" evidence="24">
    <location>
        <begin position="220"/>
        <end position="240"/>
    </location>
</feature>
<evidence type="ECO:0000256" key="11">
    <source>
        <dbReference type="ARBA" id="ARBA00022692"/>
    </source>
</evidence>
<comment type="subcellular location">
    <subcellularLocation>
        <location evidence="2">Cell membrane</location>
        <topology evidence="2">Multi-pass membrane protein</topology>
    </subcellularLocation>
</comment>
<evidence type="ECO:0000256" key="5">
    <source>
        <dbReference type="ARBA" id="ARBA00010185"/>
    </source>
</evidence>
<gene>
    <name evidence="25" type="ORF">B5G02_02685</name>
</gene>
<comment type="catalytic activity">
    <reaction evidence="1">
        <text>a 1,2-diacyl-sn-glycero-3-phosphate + CTP + H(+) = a CDP-1,2-diacyl-sn-glycerol + diphosphate</text>
        <dbReference type="Rhea" id="RHEA:16229"/>
        <dbReference type="ChEBI" id="CHEBI:15378"/>
        <dbReference type="ChEBI" id="CHEBI:33019"/>
        <dbReference type="ChEBI" id="CHEBI:37563"/>
        <dbReference type="ChEBI" id="CHEBI:58332"/>
        <dbReference type="ChEBI" id="CHEBI:58608"/>
        <dbReference type="EC" id="2.7.7.41"/>
    </reaction>
</comment>
<keyword evidence="14" id="KW-0443">Lipid metabolism</keyword>
<keyword evidence="15 24" id="KW-0472">Membrane</keyword>
<evidence type="ECO:0000256" key="14">
    <source>
        <dbReference type="ARBA" id="ARBA00023098"/>
    </source>
</evidence>
<evidence type="ECO:0000256" key="19">
    <source>
        <dbReference type="ARBA" id="ARBA00031825"/>
    </source>
</evidence>
<keyword evidence="13 24" id="KW-1133">Transmembrane helix</keyword>
<evidence type="ECO:0000256" key="2">
    <source>
        <dbReference type="ARBA" id="ARBA00004651"/>
    </source>
</evidence>
<dbReference type="EMBL" id="NFIE01000005">
    <property type="protein sequence ID" value="OUN89143.1"/>
    <property type="molecule type" value="Genomic_DNA"/>
</dbReference>
<keyword evidence="11 24" id="KW-0812">Transmembrane</keyword>
<keyword evidence="17" id="KW-1208">Phospholipid metabolism</keyword>
<evidence type="ECO:0000256" key="12">
    <source>
        <dbReference type="ARBA" id="ARBA00022695"/>
    </source>
</evidence>
<evidence type="ECO:0000256" key="15">
    <source>
        <dbReference type="ARBA" id="ARBA00023136"/>
    </source>
</evidence>
<evidence type="ECO:0000256" key="8">
    <source>
        <dbReference type="ARBA" id="ARBA00022475"/>
    </source>
</evidence>
<evidence type="ECO:0000256" key="23">
    <source>
        <dbReference type="ARBA" id="ARBA00033406"/>
    </source>
</evidence>
<feature type="transmembrane region" description="Helical" evidence="24">
    <location>
        <begin position="31"/>
        <end position="62"/>
    </location>
</feature>
<dbReference type="Proteomes" id="UP000195781">
    <property type="component" value="Unassembled WGS sequence"/>
</dbReference>
<comment type="pathway">
    <text evidence="4">Lipid metabolism.</text>
</comment>
<evidence type="ECO:0000256" key="20">
    <source>
        <dbReference type="ARBA" id="ARBA00032253"/>
    </source>
</evidence>
<evidence type="ECO:0000256" key="17">
    <source>
        <dbReference type="ARBA" id="ARBA00023264"/>
    </source>
</evidence>
<evidence type="ECO:0000313" key="26">
    <source>
        <dbReference type="Proteomes" id="UP000195781"/>
    </source>
</evidence>
<organism evidence="25 26">
    <name type="scientific">[Collinsella] massiliensis</name>
    <dbReference type="NCBI Taxonomy" id="1232426"/>
    <lineage>
        <taxon>Bacteria</taxon>
        <taxon>Bacillati</taxon>
        <taxon>Actinomycetota</taxon>
        <taxon>Coriobacteriia</taxon>
        <taxon>Coriobacteriales</taxon>
        <taxon>Coriobacteriaceae</taxon>
        <taxon>Enorma</taxon>
    </lineage>
</organism>
<keyword evidence="26" id="KW-1185">Reference proteome</keyword>
<evidence type="ECO:0000256" key="7">
    <source>
        <dbReference type="ARBA" id="ARBA00019373"/>
    </source>
</evidence>
<dbReference type="EC" id="2.7.7.41" evidence="6"/>
<evidence type="ECO:0000256" key="4">
    <source>
        <dbReference type="ARBA" id="ARBA00005189"/>
    </source>
</evidence>
<dbReference type="PANTHER" id="PTHR46382:SF1">
    <property type="entry name" value="PHOSPHATIDATE CYTIDYLYLTRANSFERASE"/>
    <property type="match status" value="1"/>
</dbReference>
<feature type="transmembrane region" description="Helical" evidence="24">
    <location>
        <begin position="195"/>
        <end position="214"/>
    </location>
</feature>
<comment type="pathway">
    <text evidence="3">Phospholipid metabolism; CDP-diacylglycerol biosynthesis; CDP-diacylglycerol from sn-glycerol 3-phosphate: step 3/3.</text>
</comment>